<comment type="caution">
    <text evidence="3">The sequence shown here is derived from an EMBL/GenBank/DDBJ whole genome shotgun (WGS) entry which is preliminary data.</text>
</comment>
<evidence type="ECO:0008006" key="5">
    <source>
        <dbReference type="Google" id="ProtNLM"/>
    </source>
</evidence>
<dbReference type="Proteomes" id="UP001175261">
    <property type="component" value="Unassembled WGS sequence"/>
</dbReference>
<feature type="region of interest" description="Disordered" evidence="2">
    <location>
        <begin position="584"/>
        <end position="603"/>
    </location>
</feature>
<feature type="region of interest" description="Disordered" evidence="2">
    <location>
        <begin position="405"/>
        <end position="426"/>
    </location>
</feature>
<accession>A0AA39L5E8</accession>
<dbReference type="GO" id="GO:0008270">
    <property type="term" value="F:zinc ion binding"/>
    <property type="evidence" value="ECO:0007669"/>
    <property type="project" value="InterPro"/>
</dbReference>
<dbReference type="GO" id="GO:0000981">
    <property type="term" value="F:DNA-binding transcription factor activity, RNA polymerase II-specific"/>
    <property type="evidence" value="ECO:0007669"/>
    <property type="project" value="InterPro"/>
</dbReference>
<dbReference type="PANTHER" id="PTHR46910:SF1">
    <property type="entry name" value="MISCELLANEOUS ZN(II)2CYS6 TRANSCRIPTION FACTOR (EUROFUNG)-RELATED"/>
    <property type="match status" value="1"/>
</dbReference>
<dbReference type="InterPro" id="IPR036864">
    <property type="entry name" value="Zn2-C6_fun-type_DNA-bd_sf"/>
</dbReference>
<feature type="region of interest" description="Disordered" evidence="2">
    <location>
        <begin position="82"/>
        <end position="141"/>
    </location>
</feature>
<keyword evidence="4" id="KW-1185">Reference proteome</keyword>
<keyword evidence="1" id="KW-0539">Nucleus</keyword>
<sequence length="948" mass="104853">MRRHAHSCDQCRKSKRACDAPQLSLPAGIEADRAALLSGNLQPPETPPCSYCKKTSKTCTMTWAWNQLQLTNVLDAASRRNLDAPDSVPAKRPQPSDAGDASDSSSQSQRGDRSGRAPHMGGGHMHNFSFPTSMPQHAPNMMPTQRTDASLFPGHLPAPVPEGLFSMQGHFGMHDDGGAQHLGMPDLGFPFSDNIPHNGQMDPSMAYAFTSGISPPSTAVLSAPYDQANPDLRFTMPENSIELISTPLETASGASRAYSTRSDSFSDSQPDAKRRRFAESSMDVTTRASMSPFSIDQQMMKLHTRSMFSESLIRVYHDVLEHNLSCWVTEATCPYNGTVSRLEGQQSAEWGTSWTNRILDRTMKLDASTKTAGLVKLTRVQEHAANRALQMAIMAFATQWAQGSNRKTERFSPRSPSDSGSERTEDSVCDFADSLDRMAQHHFWNEAQKALNEVADVESYMVVCAEIVMGFTQKPWQPDDLDTNAEEGHLGTKTDAFDMESLTAEINRCIEKDGPPTYLERAARKAHTLKFRVNAAAKGIAKRQGLTKSAAKGQILSKEDQRSAGLLYWLAVMADTLSSSMNERPVTVNDEDSQHDGAADEERDGGRWNIELFIKDDLDNPTQKRTWPCSHEEAAEGVTIAGPVKILMYRHVAYLQGMLRRGQGGKRVEDVINSAMRLWQYWNMTHGPFFRQLVDDNDNVPIRVRGWFFCISAHFHLAVLMLIELIEFVDEEDQGSAEAKRVREARRTLARMKEISYRELSDLGRMSLPPSETNRPPLSMLGDPSLQPDLHHAISEATILSEPWTIILIRAFSKVAAALLKEVDNSQRFGVPPMFGGGEEMRRAEDCIKTLFYLGRKSDMARRVADVLTEAMATLQSTAQGGNDMPRGGDLSGDVFGNLQHNIDGHMNFPTSTHDHAHGHGHNGSGHLGAGMAALNQRDFMGMAMPTA</sequence>
<evidence type="ECO:0000256" key="2">
    <source>
        <dbReference type="SAM" id="MobiDB-lite"/>
    </source>
</evidence>
<organism evidence="3 4">
    <name type="scientific">Sarocladium strictum</name>
    <name type="common">Black bundle disease fungus</name>
    <name type="synonym">Acremonium strictum</name>
    <dbReference type="NCBI Taxonomy" id="5046"/>
    <lineage>
        <taxon>Eukaryota</taxon>
        <taxon>Fungi</taxon>
        <taxon>Dikarya</taxon>
        <taxon>Ascomycota</taxon>
        <taxon>Pezizomycotina</taxon>
        <taxon>Sordariomycetes</taxon>
        <taxon>Hypocreomycetidae</taxon>
        <taxon>Hypocreales</taxon>
        <taxon>Sarocladiaceae</taxon>
        <taxon>Sarocladium</taxon>
    </lineage>
</organism>
<evidence type="ECO:0000313" key="4">
    <source>
        <dbReference type="Proteomes" id="UP001175261"/>
    </source>
</evidence>
<dbReference type="SUPFAM" id="SSF57701">
    <property type="entry name" value="Zn2/Cys6 DNA-binding domain"/>
    <property type="match status" value="1"/>
</dbReference>
<evidence type="ECO:0000256" key="1">
    <source>
        <dbReference type="ARBA" id="ARBA00023242"/>
    </source>
</evidence>
<dbReference type="PANTHER" id="PTHR46910">
    <property type="entry name" value="TRANSCRIPTION FACTOR PDR1"/>
    <property type="match status" value="1"/>
</dbReference>
<dbReference type="InterPro" id="IPR001138">
    <property type="entry name" value="Zn2Cys6_DnaBD"/>
</dbReference>
<gene>
    <name evidence="3" type="ORF">NLU13_8721</name>
</gene>
<evidence type="ECO:0000313" key="3">
    <source>
        <dbReference type="EMBL" id="KAK0384635.1"/>
    </source>
</evidence>
<reference evidence="3" key="1">
    <citation type="submission" date="2022-10" db="EMBL/GenBank/DDBJ databases">
        <title>Determination and structural analysis of whole genome sequence of Sarocladium strictum F4-1.</title>
        <authorList>
            <person name="Hu L."/>
            <person name="Jiang Y."/>
        </authorList>
    </citation>
    <scope>NUCLEOTIDE SEQUENCE</scope>
    <source>
        <strain evidence="3">F4-1</strain>
    </source>
</reference>
<dbReference type="InterPro" id="IPR050987">
    <property type="entry name" value="AtrR-like"/>
</dbReference>
<feature type="compositionally biased region" description="Basic and acidic residues" evidence="2">
    <location>
        <begin position="592"/>
        <end position="603"/>
    </location>
</feature>
<proteinExistence type="predicted"/>
<dbReference type="CDD" id="cd00067">
    <property type="entry name" value="GAL4"/>
    <property type="match status" value="1"/>
</dbReference>
<name>A0AA39L5E8_SARSR</name>
<feature type="compositionally biased region" description="Polar residues" evidence="2">
    <location>
        <begin position="252"/>
        <end position="269"/>
    </location>
</feature>
<feature type="region of interest" description="Disordered" evidence="2">
    <location>
        <begin position="252"/>
        <end position="281"/>
    </location>
</feature>
<feature type="compositionally biased region" description="Low complexity" evidence="2">
    <location>
        <begin position="96"/>
        <end position="109"/>
    </location>
</feature>
<dbReference type="Gene3D" id="4.10.240.10">
    <property type="entry name" value="Zn(2)-C6 fungal-type DNA-binding domain"/>
    <property type="match status" value="1"/>
</dbReference>
<protein>
    <recommendedName>
        <fullName evidence="5">Zn(2)-C6 fungal-type domain-containing protein</fullName>
    </recommendedName>
</protein>
<dbReference type="AlphaFoldDB" id="A0AA39L5E8"/>
<dbReference type="EMBL" id="JAPDFR010000008">
    <property type="protein sequence ID" value="KAK0384635.1"/>
    <property type="molecule type" value="Genomic_DNA"/>
</dbReference>